<reference evidence="1 2" key="1">
    <citation type="submission" date="2017-09" db="EMBL/GenBank/DDBJ databases">
        <title>Whole genomes of Flavobacteriaceae.</title>
        <authorList>
            <person name="Stine C."/>
            <person name="Li C."/>
            <person name="Tadesse D."/>
        </authorList>
    </citation>
    <scope>NUCLEOTIDE SEQUENCE [LARGE SCALE GENOMIC DNA]</scope>
    <source>
        <strain evidence="1 2">ATCC 35036</strain>
    </source>
</reference>
<protein>
    <submittedName>
        <fullName evidence="1">Uncharacterized protein</fullName>
    </submittedName>
</protein>
<dbReference type="InterPro" id="IPR009057">
    <property type="entry name" value="Homeodomain-like_sf"/>
</dbReference>
<dbReference type="OrthoDB" id="677437at2"/>
<sequence>MANSKNIIVKESEQELKNFMRQQPIHKKNRVQMLLILKKTQKSLSKIELASILKVNHNTAQKWRKSYFENGIDGLLSDGRVGFKPSKINKELHQAIEKRLTSPMDAFTSYIDLINWVIENYIPEGINYHTVNKYVKRHFGAKLKVSRKSHIKKDQNAVEAFKKTSK</sequence>
<name>A0A2H3K8H1_9FLAO</name>
<dbReference type="RefSeq" id="WP_097554936.1">
    <property type="nucleotide sequence ID" value="NZ_PCMW01000131.1"/>
</dbReference>
<proteinExistence type="predicted"/>
<dbReference type="SUPFAM" id="SSF46689">
    <property type="entry name" value="Homeodomain-like"/>
    <property type="match status" value="1"/>
</dbReference>
<accession>A0A2H3K8H1</accession>
<comment type="caution">
    <text evidence="1">The sequence shown here is derived from an EMBL/GenBank/DDBJ whole genome shotgun (WGS) entry which is preliminary data.</text>
</comment>
<dbReference type="AlphaFoldDB" id="A0A2H3K8H1"/>
<gene>
    <name evidence="1" type="ORF">B0A77_14785</name>
</gene>
<organism evidence="1 2">
    <name type="scientific">Flavobacterium branchiophilum</name>
    <dbReference type="NCBI Taxonomy" id="55197"/>
    <lineage>
        <taxon>Bacteria</taxon>
        <taxon>Pseudomonadati</taxon>
        <taxon>Bacteroidota</taxon>
        <taxon>Flavobacteriia</taxon>
        <taxon>Flavobacteriales</taxon>
        <taxon>Flavobacteriaceae</taxon>
        <taxon>Flavobacterium</taxon>
    </lineage>
</organism>
<dbReference type="Proteomes" id="UP000220828">
    <property type="component" value="Unassembled WGS sequence"/>
</dbReference>
<evidence type="ECO:0000313" key="1">
    <source>
        <dbReference type="EMBL" id="PDS21905.1"/>
    </source>
</evidence>
<dbReference type="EMBL" id="PCMW01000131">
    <property type="protein sequence ID" value="PDS21905.1"/>
    <property type="molecule type" value="Genomic_DNA"/>
</dbReference>
<evidence type="ECO:0000313" key="2">
    <source>
        <dbReference type="Proteomes" id="UP000220828"/>
    </source>
</evidence>